<evidence type="ECO:0000256" key="6">
    <source>
        <dbReference type="SAM" id="Phobius"/>
    </source>
</evidence>
<dbReference type="Proteomes" id="UP001549200">
    <property type="component" value="Unassembled WGS sequence"/>
</dbReference>
<gene>
    <name evidence="7" type="ORF">ABID13_004866</name>
</gene>
<protein>
    <submittedName>
        <fullName evidence="7">LemA protein</fullName>
    </submittedName>
</protein>
<name>A0ABV2G4J0_9FIRM</name>
<accession>A0ABV2G4J0</accession>
<evidence type="ECO:0000256" key="5">
    <source>
        <dbReference type="ARBA" id="ARBA00023136"/>
    </source>
</evidence>
<comment type="caution">
    <text evidence="7">The sequence shown here is derived from an EMBL/GenBank/DDBJ whole genome shotgun (WGS) entry which is preliminary data.</text>
</comment>
<keyword evidence="3 6" id="KW-0812">Transmembrane</keyword>
<organism evidence="7 8">
    <name type="scientific">Enterocloster citroniae</name>
    <dbReference type="NCBI Taxonomy" id="358743"/>
    <lineage>
        <taxon>Bacteria</taxon>
        <taxon>Bacillati</taxon>
        <taxon>Bacillota</taxon>
        <taxon>Clostridia</taxon>
        <taxon>Lachnospirales</taxon>
        <taxon>Lachnospiraceae</taxon>
        <taxon>Enterocloster</taxon>
    </lineage>
</organism>
<dbReference type="InterPro" id="IPR007156">
    <property type="entry name" value="MamQ_LemA"/>
</dbReference>
<comment type="similarity">
    <text evidence="2">Belongs to the LemA family.</text>
</comment>
<comment type="subcellular location">
    <subcellularLocation>
        <location evidence="1">Membrane</location>
        <topology evidence="1">Single-pass membrane protein</topology>
    </subcellularLocation>
</comment>
<dbReference type="SUPFAM" id="SSF140478">
    <property type="entry name" value="LemA-like"/>
    <property type="match status" value="1"/>
</dbReference>
<evidence type="ECO:0000256" key="3">
    <source>
        <dbReference type="ARBA" id="ARBA00022692"/>
    </source>
</evidence>
<dbReference type="PANTHER" id="PTHR34478">
    <property type="entry name" value="PROTEIN LEMA"/>
    <property type="match status" value="1"/>
</dbReference>
<keyword evidence="4 6" id="KW-1133">Transmembrane helix</keyword>
<keyword evidence="5 6" id="KW-0472">Membrane</keyword>
<evidence type="ECO:0000313" key="8">
    <source>
        <dbReference type="Proteomes" id="UP001549200"/>
    </source>
</evidence>
<proteinExistence type="inferred from homology"/>
<dbReference type="Gene3D" id="1.20.1440.20">
    <property type="entry name" value="LemA-like domain"/>
    <property type="match status" value="1"/>
</dbReference>
<sequence>MLIIKNLLKRGENSMIIIILIVALIILLLIWGIATYNRLITERLKAQTQWSQIDVVLRQWFDLIPNLMETVRAMPPTKRRRCRRLPMPEAAISLQQTQIGR</sequence>
<evidence type="ECO:0000256" key="4">
    <source>
        <dbReference type="ARBA" id="ARBA00022989"/>
    </source>
</evidence>
<evidence type="ECO:0000256" key="1">
    <source>
        <dbReference type="ARBA" id="ARBA00004167"/>
    </source>
</evidence>
<dbReference type="InterPro" id="IPR023353">
    <property type="entry name" value="LemA-like_dom_sf"/>
</dbReference>
<keyword evidence="8" id="KW-1185">Reference proteome</keyword>
<dbReference type="PANTHER" id="PTHR34478:SF2">
    <property type="entry name" value="MEMBRANE PROTEIN"/>
    <property type="match status" value="1"/>
</dbReference>
<reference evidence="7 8" key="1">
    <citation type="submission" date="2024-06" db="EMBL/GenBank/DDBJ databases">
        <title>Genomic Encyclopedia of Type Strains, Phase IV (KMG-IV): sequencing the most valuable type-strain genomes for metagenomic binning, comparative biology and taxonomic classification.</title>
        <authorList>
            <person name="Goeker M."/>
        </authorList>
    </citation>
    <scope>NUCLEOTIDE SEQUENCE [LARGE SCALE GENOMIC DNA]</scope>
    <source>
        <strain evidence="7 8">DSM 19261</strain>
    </source>
</reference>
<evidence type="ECO:0000313" key="7">
    <source>
        <dbReference type="EMBL" id="MET3573206.1"/>
    </source>
</evidence>
<feature type="transmembrane region" description="Helical" evidence="6">
    <location>
        <begin position="15"/>
        <end position="36"/>
    </location>
</feature>
<evidence type="ECO:0000256" key="2">
    <source>
        <dbReference type="ARBA" id="ARBA00008854"/>
    </source>
</evidence>
<dbReference type="EMBL" id="JBEPLZ010000026">
    <property type="protein sequence ID" value="MET3573206.1"/>
    <property type="molecule type" value="Genomic_DNA"/>
</dbReference>